<protein>
    <submittedName>
        <fullName evidence="3">Acid phosphatase/Vanadium-dependent haloperoxidase</fullName>
    </submittedName>
</protein>
<dbReference type="Gene3D" id="1.20.144.10">
    <property type="entry name" value="Phosphatidic acid phosphatase type 2/haloperoxidase"/>
    <property type="match status" value="1"/>
</dbReference>
<evidence type="ECO:0000313" key="3">
    <source>
        <dbReference type="EMBL" id="KAF1838029.1"/>
    </source>
</evidence>
<feature type="domain" description="Vanadium chloroperoxidase N-terminal" evidence="2">
    <location>
        <begin position="9"/>
        <end position="226"/>
    </location>
</feature>
<reference evidence="3" key="1">
    <citation type="submission" date="2020-01" db="EMBL/GenBank/DDBJ databases">
        <authorList>
            <consortium name="DOE Joint Genome Institute"/>
            <person name="Haridas S."/>
            <person name="Albert R."/>
            <person name="Binder M."/>
            <person name="Bloem J."/>
            <person name="Labutti K."/>
            <person name="Salamov A."/>
            <person name="Andreopoulos B."/>
            <person name="Baker S.E."/>
            <person name="Barry K."/>
            <person name="Bills G."/>
            <person name="Bluhm B.H."/>
            <person name="Cannon C."/>
            <person name="Castanera R."/>
            <person name="Culley D.E."/>
            <person name="Daum C."/>
            <person name="Ezra D."/>
            <person name="Gonzalez J.B."/>
            <person name="Henrissat B."/>
            <person name="Kuo A."/>
            <person name="Liang C."/>
            <person name="Lipzen A."/>
            <person name="Lutzoni F."/>
            <person name="Magnuson J."/>
            <person name="Mondo S."/>
            <person name="Nolan M."/>
            <person name="Ohm R."/>
            <person name="Pangilinan J."/>
            <person name="Park H.-J."/>
            <person name="Ramirez L."/>
            <person name="Alfaro M."/>
            <person name="Sun H."/>
            <person name="Tritt A."/>
            <person name="Yoshinaga Y."/>
            <person name="Zwiers L.-H."/>
            <person name="Turgeon B.G."/>
            <person name="Goodwin S.B."/>
            <person name="Spatafora J.W."/>
            <person name="Crous P.W."/>
            <person name="Grigoriev I.V."/>
        </authorList>
    </citation>
    <scope>NUCLEOTIDE SEQUENCE</scope>
    <source>
        <strain evidence="3">P77</strain>
    </source>
</reference>
<dbReference type="PANTHER" id="PTHR34599">
    <property type="entry name" value="PEROXIDASE-RELATED"/>
    <property type="match status" value="1"/>
</dbReference>
<dbReference type="OrthoDB" id="9997027at2759"/>
<name>A0A6A5KR75_9PLEO</name>
<dbReference type="Pfam" id="PF17897">
    <property type="entry name" value="VCPO_N"/>
    <property type="match status" value="1"/>
</dbReference>
<dbReference type="GO" id="GO:0004601">
    <property type="term" value="F:peroxidase activity"/>
    <property type="evidence" value="ECO:0007669"/>
    <property type="project" value="UniProtKB-KW"/>
</dbReference>
<sequence>MANKPIQFPRIEEPPEWDTNYILYWNQVGLQCNRLVHTVNGRQTGPPLSARALGMLQLAVHDAYFSIKPSTSFATFLNRNNPRPEYRLPALNGANDARQAVAGAAITMLSKLYLRPATNAPTNVSDFAWAQMQSLLDHSVAAFSGVNTSSASYIFGAGVGTIFFDLLDHPAGVSQAGYKPRPGRYRFDDEPTHPVVLVPVDPNNPDGPKQPFRQYHGPFYGLTAKRFATQTDHLVADPPGIRSAADQMGEYDDSIRDVIRMGGAAGLNTTKRTPSQTAQGMFWAYDGSNLIGTPPRFYNQIIRRIAVTYKHEEDLTSEVNNADFARLLALTNAAMTDAGIFSWKEKWEFEFWRPLSGVRDDNRPDHGDPFWLTLGAPATNTNDAPFKPPFPAYPSGHATFGGAAFQMVRKYYNGRVGNWADDEPDNIAITMMVSEELNGLSRDLRQKYDPSAPITDQPGTVRTRIPRHFKSCWELMFENAVSRIFLGVHWRFDAASAKDVLIPTQTRDVYATDANGATIFQNVEDIRYSTQGTRQGHEGLLPIGGVPLGIEIANEIFENGLKPTPVEAQPVPPKHADVRKEGGEQVVLEMDQAP</sequence>
<keyword evidence="3" id="KW-0575">Peroxidase</keyword>
<accession>A0A6A5KR75</accession>
<dbReference type="InterPro" id="IPR016119">
    <property type="entry name" value="Br/Cl_peroxidase_C"/>
</dbReference>
<dbReference type="InterPro" id="IPR052559">
    <property type="entry name" value="V-haloperoxidase"/>
</dbReference>
<dbReference type="EMBL" id="ML975255">
    <property type="protein sequence ID" value="KAF1838029.1"/>
    <property type="molecule type" value="Genomic_DNA"/>
</dbReference>
<dbReference type="InterPro" id="IPR036938">
    <property type="entry name" value="PAP2/HPO_sf"/>
</dbReference>
<keyword evidence="4" id="KW-1185">Reference proteome</keyword>
<evidence type="ECO:0000313" key="4">
    <source>
        <dbReference type="Proteomes" id="UP000800040"/>
    </source>
</evidence>
<evidence type="ECO:0000259" key="2">
    <source>
        <dbReference type="Pfam" id="PF17897"/>
    </source>
</evidence>
<feature type="region of interest" description="Disordered" evidence="1">
    <location>
        <begin position="563"/>
        <end position="594"/>
    </location>
</feature>
<dbReference type="SUPFAM" id="SSF48317">
    <property type="entry name" value="Acid phosphatase/Vanadium-dependent haloperoxidase"/>
    <property type="match status" value="1"/>
</dbReference>
<dbReference type="Proteomes" id="UP000800040">
    <property type="component" value="Unassembled WGS sequence"/>
</dbReference>
<dbReference type="Gene3D" id="1.10.606.10">
    <property type="entry name" value="Vanadium-containing Chloroperoxidase, domain 2"/>
    <property type="match status" value="1"/>
</dbReference>
<keyword evidence="3" id="KW-0560">Oxidoreductase</keyword>
<organism evidence="3 4">
    <name type="scientific">Decorospora gaudefroyi</name>
    <dbReference type="NCBI Taxonomy" id="184978"/>
    <lineage>
        <taxon>Eukaryota</taxon>
        <taxon>Fungi</taxon>
        <taxon>Dikarya</taxon>
        <taxon>Ascomycota</taxon>
        <taxon>Pezizomycotina</taxon>
        <taxon>Dothideomycetes</taxon>
        <taxon>Pleosporomycetidae</taxon>
        <taxon>Pleosporales</taxon>
        <taxon>Pleosporineae</taxon>
        <taxon>Pleosporaceae</taxon>
        <taxon>Decorospora</taxon>
    </lineage>
</organism>
<dbReference type="AlphaFoldDB" id="A0A6A5KR75"/>
<evidence type="ECO:0000256" key="1">
    <source>
        <dbReference type="SAM" id="MobiDB-lite"/>
    </source>
</evidence>
<feature type="compositionally biased region" description="Basic and acidic residues" evidence="1">
    <location>
        <begin position="574"/>
        <end position="583"/>
    </location>
</feature>
<dbReference type="InterPro" id="IPR041067">
    <property type="entry name" value="VCPO_N"/>
</dbReference>
<dbReference type="CDD" id="cd03398">
    <property type="entry name" value="PAP2_haloperoxidase"/>
    <property type="match status" value="1"/>
</dbReference>
<gene>
    <name evidence="3" type="ORF">BDW02DRAFT_586111</name>
</gene>
<proteinExistence type="predicted"/>
<dbReference type="PANTHER" id="PTHR34599:SF1">
    <property type="entry name" value="PHOSPHATIDIC ACID PHOSPHATASE TYPE 2_HALOPEROXIDASE DOMAIN-CONTAINING PROTEIN"/>
    <property type="match status" value="1"/>
</dbReference>